<sequence length="397" mass="44959">MKKLLSYLLTIFLTNPIITSLPIIQNHQNQLFNSPHSLQKDKLFLKVPQIVQIGADYCVAASLISLFSFWGWEKDKTQSQIYQEARAITKTPTWETGIRANKDLANYINDFIQKTTGKEADYKFNGVDISFGVSLDDIAIFSTYVWNSLSLNTPIIMGIHPNRGLGHAVVLCGYEEDLDNHWFDKYLFMDPTDGKFYEVIAQDLHKIFKYGFKLLGHGNMIGINNGVSIDISAFNDELKSIAGDNKPIFIDEVTVNLTQNVAISDLSYFSTAFSSIDFPSFRSEIKKVNDDPDIRECFGISTSLLPNTNVDYWKSENKLVHAYSEVIGCETIRTWISVTILINRSLNNDLTLSFRFYGGAKVTKNNTLQEIESPYELTGRIKIISGPNLILRRNLEA</sequence>
<proteinExistence type="predicted"/>
<name>A0A2K8NQP0_9MOLU</name>
<evidence type="ECO:0000313" key="1">
    <source>
        <dbReference type="EMBL" id="ATZ16150.1"/>
    </source>
</evidence>
<organism evidence="1 2">
    <name type="scientific">Entomoplasma freundtii</name>
    <dbReference type="NCBI Taxonomy" id="74700"/>
    <lineage>
        <taxon>Bacteria</taxon>
        <taxon>Bacillati</taxon>
        <taxon>Mycoplasmatota</taxon>
        <taxon>Mollicutes</taxon>
        <taxon>Entomoplasmatales</taxon>
        <taxon>Entomoplasmataceae</taxon>
        <taxon>Entomoplasma</taxon>
    </lineage>
</organism>
<dbReference type="Proteomes" id="UP000232222">
    <property type="component" value="Chromosome"/>
</dbReference>
<dbReference type="Gene3D" id="3.90.70.10">
    <property type="entry name" value="Cysteine proteinases"/>
    <property type="match status" value="1"/>
</dbReference>
<dbReference type="AlphaFoldDB" id="A0A2K8NQP0"/>
<gene>
    <name evidence="1" type="ORF">EFREU_v1c01230</name>
</gene>
<reference evidence="1 2" key="1">
    <citation type="submission" date="2017-11" db="EMBL/GenBank/DDBJ databases">
        <title>Genome sequence of Entomoplasma freundtii BARC 318 (ATCC 51999).</title>
        <authorList>
            <person name="Lo W.-S."/>
            <person name="Gasparich G.E."/>
            <person name="Kuo C.-H."/>
        </authorList>
    </citation>
    <scope>NUCLEOTIDE SEQUENCE [LARGE SCALE GENOMIC DNA]</scope>
    <source>
        <strain evidence="1 2">BARC 318</strain>
    </source>
</reference>
<keyword evidence="2" id="KW-1185">Reference proteome</keyword>
<dbReference type="RefSeq" id="WP_100609110.1">
    <property type="nucleotide sequence ID" value="NZ_CP024962.1"/>
</dbReference>
<accession>A0A2K8NQP0</accession>
<evidence type="ECO:0000313" key="2">
    <source>
        <dbReference type="Proteomes" id="UP000232222"/>
    </source>
</evidence>
<protein>
    <submittedName>
        <fullName evidence="1">Uncharacterized protein</fullName>
    </submittedName>
</protein>
<dbReference type="EMBL" id="CP024962">
    <property type="protein sequence ID" value="ATZ16150.1"/>
    <property type="molecule type" value="Genomic_DNA"/>
</dbReference>
<dbReference type="KEGG" id="efr:EFREU_v1c01230"/>